<evidence type="ECO:0000313" key="3">
    <source>
        <dbReference type="EMBL" id="QJA83188.1"/>
    </source>
</evidence>
<dbReference type="EMBL" id="MT141505">
    <property type="protein sequence ID" value="QJA63762.1"/>
    <property type="molecule type" value="Genomic_DNA"/>
</dbReference>
<proteinExistence type="predicted"/>
<dbReference type="EMBL" id="MT142505">
    <property type="protein sequence ID" value="QJA83188.1"/>
    <property type="molecule type" value="Genomic_DNA"/>
</dbReference>
<protein>
    <submittedName>
        <fullName evidence="2">Uncharacterized protein</fullName>
    </submittedName>
</protein>
<organism evidence="2">
    <name type="scientific">viral metagenome</name>
    <dbReference type="NCBI Taxonomy" id="1070528"/>
    <lineage>
        <taxon>unclassified sequences</taxon>
        <taxon>metagenomes</taxon>
        <taxon>organismal metagenomes</taxon>
    </lineage>
</organism>
<sequence length="99" mass="11162">MPEIEPVGTSSKSEKEHEQRYQIEEALRLLSNVQRMAILDADRIKKDPKIRGVLKDVHTQLGKLVGNGKMTEEDAEKEARKLGFGKKKAGDDDEEKGDE</sequence>
<dbReference type="AlphaFoldDB" id="A0A6M3J4C9"/>
<feature type="region of interest" description="Disordered" evidence="1">
    <location>
        <begin position="1"/>
        <end position="20"/>
    </location>
</feature>
<accession>A0A6M3J4C9</accession>
<feature type="region of interest" description="Disordered" evidence="1">
    <location>
        <begin position="64"/>
        <end position="99"/>
    </location>
</feature>
<evidence type="ECO:0000256" key="1">
    <source>
        <dbReference type="SAM" id="MobiDB-lite"/>
    </source>
</evidence>
<name>A0A6M3J4C9_9ZZZZ</name>
<gene>
    <name evidence="3" type="ORF">MM415A00306_0024</name>
    <name evidence="2" type="ORF">MM415B00578_0016</name>
</gene>
<evidence type="ECO:0000313" key="2">
    <source>
        <dbReference type="EMBL" id="QJA63762.1"/>
    </source>
</evidence>
<reference evidence="2" key="1">
    <citation type="submission" date="2020-03" db="EMBL/GenBank/DDBJ databases">
        <title>The deep terrestrial virosphere.</title>
        <authorList>
            <person name="Holmfeldt K."/>
            <person name="Nilsson E."/>
            <person name="Simone D."/>
            <person name="Lopez-Fernandez M."/>
            <person name="Wu X."/>
            <person name="de Brujin I."/>
            <person name="Lundin D."/>
            <person name="Andersson A."/>
            <person name="Bertilsson S."/>
            <person name="Dopson M."/>
        </authorList>
    </citation>
    <scope>NUCLEOTIDE SEQUENCE</scope>
    <source>
        <strain evidence="3">MM415A00306</strain>
        <strain evidence="2">MM415B00578</strain>
    </source>
</reference>